<dbReference type="AlphaFoldDB" id="A0A1Q5SQL2"/>
<dbReference type="EMBL" id="MNBE01000758">
    <property type="protein sequence ID" value="OKO90279.1"/>
    <property type="molecule type" value="Genomic_DNA"/>
</dbReference>
<dbReference type="STRING" id="1316194.A0A1Q5SQL2"/>
<dbReference type="Proteomes" id="UP000186955">
    <property type="component" value="Unassembled WGS sequence"/>
</dbReference>
<gene>
    <name evidence="1" type="ORF">PENSUB_13412</name>
</gene>
<sequence length="499" mass="54650">MTARSIMSHGSETLDVFTRRSQPKVEIELVGQKPGLVNSYTTSDQIEGSAKITVDADTRFDEVEIIFQGTSHTTVERASCPGRTGSQQMFLKLRQPIDESDYPCPRIMEAGRTYSFPFTFVVPDRLLPQVCTHPRANMHIHNAHTMLPPTLGDPMLAGNGKTLLDDMAPEMSQISYIVRAAVLKRSSTDHGSLKTLANIAKKVRIIPTVEEEPPINVADHSYYCTRKEKSVKRGFLRGKLGRLVALASQPKPIRLLPPSCESSDTVSTMTTVHLRFDPVGDEQPPKLGSMTSKIKASTFYSAGPWDDFPMQSGSTPISQVGQGLFTESVPISNMCVASAKWIKHSASTECERRDSVQSMTSDDSTGPSTSFSGDTYYTASVVIPISLPDNKTFVPTFHTCLISRTYLLDLSLTYHTPGTNVLTPTISLRLPVQVITQPKYADSLKSDLGMIVTQEELDEFFQPRSVAPLNESVVDVSLAPPGYSETVISSGLRGVHTAS</sequence>
<organism evidence="1 2">
    <name type="scientific">Penicillium subrubescens</name>
    <dbReference type="NCBI Taxonomy" id="1316194"/>
    <lineage>
        <taxon>Eukaryota</taxon>
        <taxon>Fungi</taxon>
        <taxon>Dikarya</taxon>
        <taxon>Ascomycota</taxon>
        <taxon>Pezizomycotina</taxon>
        <taxon>Eurotiomycetes</taxon>
        <taxon>Eurotiomycetidae</taxon>
        <taxon>Eurotiales</taxon>
        <taxon>Aspergillaceae</taxon>
        <taxon>Penicillium</taxon>
    </lineage>
</organism>
<evidence type="ECO:0000313" key="2">
    <source>
        <dbReference type="Proteomes" id="UP000186955"/>
    </source>
</evidence>
<dbReference type="InterPro" id="IPR039634">
    <property type="entry name" value="Bul1-like"/>
</dbReference>
<reference evidence="1 2" key="1">
    <citation type="submission" date="2016-10" db="EMBL/GenBank/DDBJ databases">
        <title>Genome sequence of the ascomycete fungus Penicillium subrubescens.</title>
        <authorList>
            <person name="De Vries R.P."/>
            <person name="Peng M."/>
            <person name="Dilokpimol A."/>
            <person name="Hilden K."/>
            <person name="Makela M.R."/>
            <person name="Grigoriev I."/>
            <person name="Riley R."/>
            <person name="Granchi Z."/>
        </authorList>
    </citation>
    <scope>NUCLEOTIDE SEQUENCE [LARGE SCALE GENOMIC DNA]</scope>
    <source>
        <strain evidence="1 2">CBS 132785</strain>
    </source>
</reference>
<comment type="caution">
    <text evidence="1">The sequence shown here is derived from an EMBL/GenBank/DDBJ whole genome shotgun (WGS) entry which is preliminary data.</text>
</comment>
<dbReference type="PANTHER" id="PTHR31904:SF1">
    <property type="entry name" value="BYPASS OF STOP CODON PROTEIN 5-RELATED"/>
    <property type="match status" value="1"/>
</dbReference>
<keyword evidence="2" id="KW-1185">Reference proteome</keyword>
<dbReference type="PANTHER" id="PTHR31904">
    <property type="entry name" value="BYPASS OF STOP CODON PROTEIN 5-RELATED"/>
    <property type="match status" value="1"/>
</dbReference>
<name>A0A1Q5SQL2_9EURO</name>
<dbReference type="Gene3D" id="2.60.40.640">
    <property type="match status" value="1"/>
</dbReference>
<evidence type="ECO:0008006" key="3">
    <source>
        <dbReference type="Google" id="ProtNLM"/>
    </source>
</evidence>
<dbReference type="InterPro" id="IPR014752">
    <property type="entry name" value="Arrestin-like_C"/>
</dbReference>
<accession>A0A1Q5SQL2</accession>
<evidence type="ECO:0000313" key="1">
    <source>
        <dbReference type="EMBL" id="OKO90279.1"/>
    </source>
</evidence>
<proteinExistence type="predicted"/>
<protein>
    <recommendedName>
        <fullName evidence="3">Arrestin-like N-terminal domain-containing protein</fullName>
    </recommendedName>
</protein>
<dbReference type="OrthoDB" id="2283785at2759"/>